<feature type="region of interest" description="Disordered" evidence="1">
    <location>
        <begin position="123"/>
        <end position="158"/>
    </location>
</feature>
<protein>
    <submittedName>
        <fullName evidence="2">Uncharacterized protein</fullName>
    </submittedName>
</protein>
<accession>A0A0A9H899</accession>
<evidence type="ECO:0000313" key="2">
    <source>
        <dbReference type="EMBL" id="JAE32029.1"/>
    </source>
</evidence>
<reference evidence="2" key="2">
    <citation type="journal article" date="2015" name="Data Brief">
        <title>Shoot transcriptome of the giant reed, Arundo donax.</title>
        <authorList>
            <person name="Barrero R.A."/>
            <person name="Guerrero F.D."/>
            <person name="Moolhuijzen P."/>
            <person name="Goolsby J.A."/>
            <person name="Tidwell J."/>
            <person name="Bellgard S.E."/>
            <person name="Bellgard M.I."/>
        </authorList>
    </citation>
    <scope>NUCLEOTIDE SEQUENCE</scope>
    <source>
        <tissue evidence="2">Shoot tissue taken approximately 20 cm above the soil surface</tissue>
    </source>
</reference>
<reference evidence="2" key="1">
    <citation type="submission" date="2014-09" db="EMBL/GenBank/DDBJ databases">
        <authorList>
            <person name="Magalhaes I.L.F."/>
            <person name="Oliveira U."/>
            <person name="Santos F.R."/>
            <person name="Vidigal T.H.D.A."/>
            <person name="Brescovit A.D."/>
            <person name="Santos A.J."/>
        </authorList>
    </citation>
    <scope>NUCLEOTIDE SEQUENCE</scope>
    <source>
        <tissue evidence="2">Shoot tissue taken approximately 20 cm above the soil surface</tissue>
    </source>
</reference>
<name>A0A0A9H899_ARUDO</name>
<dbReference type="EMBL" id="GBRH01165867">
    <property type="protein sequence ID" value="JAE32029.1"/>
    <property type="molecule type" value="Transcribed_RNA"/>
</dbReference>
<dbReference type="AlphaFoldDB" id="A0A0A9H899"/>
<sequence length="158" mass="17388">MAELNQLEVQGDNWIKNQVSANTCFPKIVIAAILVLALFQCHRSEAGSGHENPMFGGRVTHNIASFAIFIRPRVCPKRRSPLHESKRVIFSILGCFVRKENEGSTRGTDLPNRFMKCPQTSRDKLLPLLPPSSASLLPPSSQKNSSLLPPSSPSSLPK</sequence>
<organism evidence="2">
    <name type="scientific">Arundo donax</name>
    <name type="common">Giant reed</name>
    <name type="synonym">Donax arundinaceus</name>
    <dbReference type="NCBI Taxonomy" id="35708"/>
    <lineage>
        <taxon>Eukaryota</taxon>
        <taxon>Viridiplantae</taxon>
        <taxon>Streptophyta</taxon>
        <taxon>Embryophyta</taxon>
        <taxon>Tracheophyta</taxon>
        <taxon>Spermatophyta</taxon>
        <taxon>Magnoliopsida</taxon>
        <taxon>Liliopsida</taxon>
        <taxon>Poales</taxon>
        <taxon>Poaceae</taxon>
        <taxon>PACMAD clade</taxon>
        <taxon>Arundinoideae</taxon>
        <taxon>Arundineae</taxon>
        <taxon>Arundo</taxon>
    </lineage>
</organism>
<evidence type="ECO:0000256" key="1">
    <source>
        <dbReference type="SAM" id="MobiDB-lite"/>
    </source>
</evidence>
<feature type="compositionally biased region" description="Low complexity" evidence="1">
    <location>
        <begin position="131"/>
        <end position="158"/>
    </location>
</feature>
<proteinExistence type="predicted"/>